<name>A0A1X6X0Z9_9MICO</name>
<dbReference type="EMBL" id="FWFF01000003">
    <property type="protein sequence ID" value="SLM92288.1"/>
    <property type="molecule type" value="Genomic_DNA"/>
</dbReference>
<feature type="compositionally biased region" description="Basic and acidic residues" evidence="1">
    <location>
        <begin position="291"/>
        <end position="302"/>
    </location>
</feature>
<dbReference type="PANTHER" id="PTHR41771:SF1">
    <property type="entry name" value="MEMBRANE PROTEIN"/>
    <property type="match status" value="1"/>
</dbReference>
<keyword evidence="2" id="KW-0812">Transmembrane</keyword>
<evidence type="ECO:0000256" key="1">
    <source>
        <dbReference type="SAM" id="MobiDB-lite"/>
    </source>
</evidence>
<reference evidence="4" key="1">
    <citation type="submission" date="2017-02" db="EMBL/GenBank/DDBJ databases">
        <authorList>
            <person name="Dridi B."/>
        </authorList>
    </citation>
    <scope>NUCLEOTIDE SEQUENCE [LARGE SCALE GENOMIC DNA]</scope>
    <source>
        <strain evidence="4">B Co 03.10</strain>
    </source>
</reference>
<keyword evidence="2" id="KW-1133">Transmembrane helix</keyword>
<dbReference type="Proteomes" id="UP000196581">
    <property type="component" value="Unassembled WGS sequence"/>
</dbReference>
<feature type="compositionally biased region" description="Gly residues" evidence="1">
    <location>
        <begin position="309"/>
        <end position="319"/>
    </location>
</feature>
<feature type="transmembrane region" description="Helical" evidence="2">
    <location>
        <begin position="12"/>
        <end position="35"/>
    </location>
</feature>
<feature type="transmembrane region" description="Helical" evidence="2">
    <location>
        <begin position="209"/>
        <end position="229"/>
    </location>
</feature>
<sequence length="440" mass="45593">MPALRFSGFTRETFVSLIVVGCVLVFALPIVLAMWPSQQPAALPNGTTLDYSRAELSDVDLADCAADWIDADSHCGQATAHLDDGGTQNIGITREGWVAGLEDGDRVVVQTATPVQGDVLHSFHSVERGTSLLIFAAITLVLVALSVGGKGLRAFVSLLVSALFIWLFLVTGVHEGGNPLAYSAVTSVLVLTVVLHFTHGFGAKTMAAWAGTVVGVGTAMLTGWIFSSVARLTGITDTTSASVFVTGDIDLSVLALAGLLIALIGILNDITVAQASVVFSLLGFQDAGGHDHGGGGRADETPAQRPGESGAGGDGGLGDGNLTRRQLRERAAQASRSGQKKSPSLMKRALDVGQDHAASAIYTVSFSVVGASLAAFVAAKSFGMPVWALMQSEAVAYTIVQLLAGIVGLTVTMPATTLFAIWFAKWLRGTAKKAKSQDAA</sequence>
<gene>
    <name evidence="3" type="ORF">FM105_03035</name>
</gene>
<feature type="transmembrane region" description="Helical" evidence="2">
    <location>
        <begin position="154"/>
        <end position="174"/>
    </location>
</feature>
<dbReference type="PANTHER" id="PTHR41771">
    <property type="entry name" value="MEMBRANE PROTEIN-RELATED"/>
    <property type="match status" value="1"/>
</dbReference>
<keyword evidence="2" id="KW-0472">Membrane</keyword>
<dbReference type="AlphaFoldDB" id="A0A1X6X0Z9"/>
<feature type="transmembrane region" description="Helical" evidence="2">
    <location>
        <begin position="129"/>
        <end position="147"/>
    </location>
</feature>
<organism evidence="3 4">
    <name type="scientific">Brevibacterium yomogidense</name>
    <dbReference type="NCBI Taxonomy" id="946573"/>
    <lineage>
        <taxon>Bacteria</taxon>
        <taxon>Bacillati</taxon>
        <taxon>Actinomycetota</taxon>
        <taxon>Actinomycetes</taxon>
        <taxon>Micrococcales</taxon>
        <taxon>Brevibacteriaceae</taxon>
        <taxon>Brevibacterium</taxon>
    </lineage>
</organism>
<protein>
    <submittedName>
        <fullName evidence="3">Putative membrane protein</fullName>
    </submittedName>
</protein>
<evidence type="ECO:0000313" key="3">
    <source>
        <dbReference type="EMBL" id="SLM92288.1"/>
    </source>
</evidence>
<feature type="transmembrane region" description="Helical" evidence="2">
    <location>
        <begin position="249"/>
        <end position="267"/>
    </location>
</feature>
<evidence type="ECO:0000256" key="2">
    <source>
        <dbReference type="SAM" id="Phobius"/>
    </source>
</evidence>
<proteinExistence type="predicted"/>
<dbReference type="InterPro" id="IPR012507">
    <property type="entry name" value="YibE_F"/>
</dbReference>
<feature type="region of interest" description="Disordered" evidence="1">
    <location>
        <begin position="291"/>
        <end position="320"/>
    </location>
</feature>
<feature type="transmembrane region" description="Helical" evidence="2">
    <location>
        <begin position="180"/>
        <end position="197"/>
    </location>
</feature>
<keyword evidence="4" id="KW-1185">Reference proteome</keyword>
<feature type="transmembrane region" description="Helical" evidence="2">
    <location>
        <begin position="357"/>
        <end position="379"/>
    </location>
</feature>
<feature type="transmembrane region" description="Helical" evidence="2">
    <location>
        <begin position="399"/>
        <end position="424"/>
    </location>
</feature>
<evidence type="ECO:0000313" key="4">
    <source>
        <dbReference type="Proteomes" id="UP000196581"/>
    </source>
</evidence>
<dbReference type="Pfam" id="PF07907">
    <property type="entry name" value="YibE_F"/>
    <property type="match status" value="2"/>
</dbReference>
<accession>A0A1X6X0Z9</accession>